<evidence type="ECO:0000313" key="1">
    <source>
        <dbReference type="EMBL" id="KAK5846642.1"/>
    </source>
</evidence>
<name>A0ABR0R4Z2_GOSAR</name>
<gene>
    <name evidence="1" type="ORF">PVK06_002938</name>
</gene>
<dbReference type="Pfam" id="PF11493">
    <property type="entry name" value="TSP9"/>
    <property type="match status" value="1"/>
</dbReference>
<dbReference type="InterPro" id="IPR037244">
    <property type="entry name" value="TSP9_sf"/>
</dbReference>
<evidence type="ECO:0000313" key="2">
    <source>
        <dbReference type="Proteomes" id="UP001358586"/>
    </source>
</evidence>
<dbReference type="SUPFAM" id="SSF144256">
    <property type="entry name" value="TSP9-like"/>
    <property type="match status" value="1"/>
</dbReference>
<dbReference type="PANTHER" id="PTHR36370:SF1">
    <property type="entry name" value="THYLAKOID SOLUBLE PHOSPHOPROTEIN"/>
    <property type="match status" value="1"/>
</dbReference>
<sequence>MASLIIPFAPSTTRVFAAKSSAAGGTKQEKGFLDWILGNLQKEDQFYETDPLLKKE</sequence>
<protein>
    <submittedName>
        <fullName evidence="1">Uncharacterized protein</fullName>
    </submittedName>
</protein>
<accession>A0ABR0R4Z2</accession>
<organism evidence="1 2">
    <name type="scientific">Gossypium arboreum</name>
    <name type="common">Tree cotton</name>
    <name type="synonym">Gossypium nanking</name>
    <dbReference type="NCBI Taxonomy" id="29729"/>
    <lineage>
        <taxon>Eukaryota</taxon>
        <taxon>Viridiplantae</taxon>
        <taxon>Streptophyta</taxon>
        <taxon>Embryophyta</taxon>
        <taxon>Tracheophyta</taxon>
        <taxon>Spermatophyta</taxon>
        <taxon>Magnoliopsida</taxon>
        <taxon>eudicotyledons</taxon>
        <taxon>Gunneridae</taxon>
        <taxon>Pentapetalae</taxon>
        <taxon>rosids</taxon>
        <taxon>malvids</taxon>
        <taxon>Malvales</taxon>
        <taxon>Malvaceae</taxon>
        <taxon>Malvoideae</taxon>
        <taxon>Gossypium</taxon>
    </lineage>
</organism>
<reference evidence="1 2" key="1">
    <citation type="submission" date="2023-03" db="EMBL/GenBank/DDBJ databases">
        <title>WGS of Gossypium arboreum.</title>
        <authorList>
            <person name="Yu D."/>
        </authorList>
    </citation>
    <scope>NUCLEOTIDE SEQUENCE [LARGE SCALE GENOMIC DNA]</scope>
    <source>
        <tissue evidence="1">Leaf</tissue>
    </source>
</reference>
<dbReference type="PANTHER" id="PTHR36370">
    <property type="entry name" value="THYLAKOID SOLUBLE PHOSPHOPROTEIN"/>
    <property type="match status" value="1"/>
</dbReference>
<keyword evidence="2" id="KW-1185">Reference proteome</keyword>
<dbReference type="Proteomes" id="UP001358586">
    <property type="component" value="Chromosome 1"/>
</dbReference>
<dbReference type="InterPro" id="IPR021584">
    <property type="entry name" value="TSP9"/>
</dbReference>
<comment type="caution">
    <text evidence="1">The sequence shown here is derived from an EMBL/GenBank/DDBJ whole genome shotgun (WGS) entry which is preliminary data.</text>
</comment>
<dbReference type="EMBL" id="JARKNE010000001">
    <property type="protein sequence ID" value="KAK5846642.1"/>
    <property type="molecule type" value="Genomic_DNA"/>
</dbReference>
<proteinExistence type="predicted"/>